<comment type="similarity">
    <text evidence="1">Belongs to the IF-3 family.</text>
</comment>
<dbReference type="EMBL" id="CP028359">
    <property type="protein sequence ID" value="AXN02576.1"/>
    <property type="molecule type" value="Genomic_DNA"/>
</dbReference>
<dbReference type="Gene3D" id="3.30.110.10">
    <property type="entry name" value="Translation initiation factor 3 (IF-3), C-terminal domain"/>
    <property type="match status" value="1"/>
</dbReference>
<protein>
    <recommendedName>
        <fullName evidence="4">Translation initiation factor IF-3</fullName>
    </recommendedName>
</protein>
<dbReference type="NCBIfam" id="TIGR00168">
    <property type="entry name" value="infC"/>
    <property type="match status" value="1"/>
</dbReference>
<dbReference type="GO" id="GO:0032790">
    <property type="term" value="P:ribosome disassembly"/>
    <property type="evidence" value="ECO:0007669"/>
    <property type="project" value="TreeGrafter"/>
</dbReference>
<organism evidence="7 8">
    <name type="scientific">Candidatus Karelsulcia muelleri</name>
    <dbReference type="NCBI Taxonomy" id="336810"/>
    <lineage>
        <taxon>Bacteria</taxon>
        <taxon>Pseudomonadati</taxon>
        <taxon>Bacteroidota</taxon>
        <taxon>Flavobacteriia</taxon>
        <taxon>Flavobacteriales</taxon>
        <taxon>Candidatus Karelsulcia</taxon>
    </lineage>
</organism>
<gene>
    <name evidence="7" type="ORF">C9I73_024</name>
</gene>
<dbReference type="InterPro" id="IPR001288">
    <property type="entry name" value="Translation_initiation_fac_3"/>
</dbReference>
<dbReference type="Gene3D" id="3.10.20.80">
    <property type="entry name" value="Translation initiation factor 3 (IF-3), N-terminal domain"/>
    <property type="match status" value="1"/>
</dbReference>
<feature type="domain" description="Translation initiation factor 3 N-terminal" evidence="6">
    <location>
        <begin position="18"/>
        <end position="83"/>
    </location>
</feature>
<dbReference type="Pfam" id="PF05198">
    <property type="entry name" value="IF3_N"/>
    <property type="match status" value="1"/>
</dbReference>
<keyword evidence="3" id="KW-0648">Protein biosynthesis</keyword>
<dbReference type="InterPro" id="IPR036787">
    <property type="entry name" value="T_IF-3_N_sf"/>
</dbReference>
<dbReference type="PANTHER" id="PTHR10938:SF0">
    <property type="entry name" value="TRANSLATION INITIATION FACTOR IF-3, MITOCHONDRIAL"/>
    <property type="match status" value="1"/>
</dbReference>
<keyword evidence="2 7" id="KW-0396">Initiation factor</keyword>
<sequence>MKRKNIEYFKKKYKNYKINSEIKSKKVRLVGEKIESKVYTLKKALKIAKKLALDLVEINPKATTTICKVMNFKKFLYKLKKKKLKKNLRLTKEIILTSYTNSHDLSFKIEHAKKFLILKNKVKFSIFFKGRSIISKDLGEKMLLKCIDLLSTFIKVELPPRMDGKKMFIVLSPKQNTLKKT</sequence>
<dbReference type="GO" id="GO:0043022">
    <property type="term" value="F:ribosome binding"/>
    <property type="evidence" value="ECO:0007669"/>
    <property type="project" value="TreeGrafter"/>
</dbReference>
<evidence type="ECO:0000256" key="4">
    <source>
        <dbReference type="NCBIfam" id="TIGR00168"/>
    </source>
</evidence>
<reference evidence="7 8" key="1">
    <citation type="submission" date="2018-03" db="EMBL/GenBank/DDBJ databases">
        <title>A parallel universe: an anciently diverged bacterial symbiosis in a Hawaiian planthopper (Hemiptera: Cixiidae) reveals rearranged nutritional responsibilities.</title>
        <authorList>
            <person name="Bennett G."/>
            <person name="Mao M."/>
        </authorList>
    </citation>
    <scope>NUCLEOTIDE SEQUENCE [LARGE SCALE GENOMIC DNA]</scope>
    <source>
        <strain evidence="7 8">OLIH</strain>
    </source>
</reference>
<evidence type="ECO:0000313" key="8">
    <source>
        <dbReference type="Proteomes" id="UP000257017"/>
    </source>
</evidence>
<accession>A0A346E0S1</accession>
<dbReference type="AlphaFoldDB" id="A0A346E0S1"/>
<dbReference type="GO" id="GO:0005829">
    <property type="term" value="C:cytosol"/>
    <property type="evidence" value="ECO:0007669"/>
    <property type="project" value="TreeGrafter"/>
</dbReference>
<dbReference type="InterPro" id="IPR019814">
    <property type="entry name" value="Translation_initiation_fac_3_N"/>
</dbReference>
<proteinExistence type="inferred from homology"/>
<dbReference type="GO" id="GO:0003743">
    <property type="term" value="F:translation initiation factor activity"/>
    <property type="evidence" value="ECO:0007669"/>
    <property type="project" value="UniProtKB-UniRule"/>
</dbReference>
<evidence type="ECO:0000313" key="7">
    <source>
        <dbReference type="EMBL" id="AXN02576.1"/>
    </source>
</evidence>
<dbReference type="PANTHER" id="PTHR10938">
    <property type="entry name" value="TRANSLATION INITIATION FACTOR IF-3"/>
    <property type="match status" value="1"/>
</dbReference>
<dbReference type="SUPFAM" id="SSF55200">
    <property type="entry name" value="Translation initiation factor IF3, C-terminal domain"/>
    <property type="match status" value="1"/>
</dbReference>
<dbReference type="InterPro" id="IPR036788">
    <property type="entry name" value="T_IF-3_C_sf"/>
</dbReference>
<dbReference type="SUPFAM" id="SSF54364">
    <property type="entry name" value="Translation initiation factor IF3, N-terminal domain"/>
    <property type="match status" value="1"/>
</dbReference>
<dbReference type="InterPro" id="IPR019815">
    <property type="entry name" value="Translation_initiation_fac_3_C"/>
</dbReference>
<dbReference type="Proteomes" id="UP000257017">
    <property type="component" value="Chromosome"/>
</dbReference>
<evidence type="ECO:0000256" key="2">
    <source>
        <dbReference type="ARBA" id="ARBA00022540"/>
    </source>
</evidence>
<evidence type="ECO:0000259" key="6">
    <source>
        <dbReference type="Pfam" id="PF05198"/>
    </source>
</evidence>
<dbReference type="Pfam" id="PF00707">
    <property type="entry name" value="IF3_C"/>
    <property type="match status" value="1"/>
</dbReference>
<evidence type="ECO:0000259" key="5">
    <source>
        <dbReference type="Pfam" id="PF00707"/>
    </source>
</evidence>
<feature type="domain" description="Translation initiation factor 3 C-terminal" evidence="5">
    <location>
        <begin position="91"/>
        <end position="174"/>
    </location>
</feature>
<evidence type="ECO:0000256" key="3">
    <source>
        <dbReference type="ARBA" id="ARBA00022917"/>
    </source>
</evidence>
<dbReference type="GO" id="GO:0016020">
    <property type="term" value="C:membrane"/>
    <property type="evidence" value="ECO:0007669"/>
    <property type="project" value="TreeGrafter"/>
</dbReference>
<name>A0A346E0S1_9FLAO</name>
<evidence type="ECO:0000256" key="1">
    <source>
        <dbReference type="ARBA" id="ARBA00005439"/>
    </source>
</evidence>